<evidence type="ECO:0000313" key="1">
    <source>
        <dbReference type="EMBL" id="KAG6574016.1"/>
    </source>
</evidence>
<evidence type="ECO:0000313" key="2">
    <source>
        <dbReference type="Proteomes" id="UP000685013"/>
    </source>
</evidence>
<gene>
    <name evidence="1" type="ORF">SDJN03_27903</name>
</gene>
<dbReference type="Proteomes" id="UP000685013">
    <property type="component" value="Chromosome 18"/>
</dbReference>
<dbReference type="EMBL" id="JAGKQH010000018">
    <property type="protein sequence ID" value="KAG6574016.1"/>
    <property type="molecule type" value="Genomic_DNA"/>
</dbReference>
<protein>
    <recommendedName>
        <fullName evidence="3">Secreted protein</fullName>
    </recommendedName>
</protein>
<organism evidence="1 2">
    <name type="scientific">Cucurbita argyrosperma subsp. sororia</name>
    <dbReference type="NCBI Taxonomy" id="37648"/>
    <lineage>
        <taxon>Eukaryota</taxon>
        <taxon>Viridiplantae</taxon>
        <taxon>Streptophyta</taxon>
        <taxon>Embryophyta</taxon>
        <taxon>Tracheophyta</taxon>
        <taxon>Spermatophyta</taxon>
        <taxon>Magnoliopsida</taxon>
        <taxon>eudicotyledons</taxon>
        <taxon>Gunneridae</taxon>
        <taxon>Pentapetalae</taxon>
        <taxon>rosids</taxon>
        <taxon>fabids</taxon>
        <taxon>Cucurbitales</taxon>
        <taxon>Cucurbitaceae</taxon>
        <taxon>Cucurbiteae</taxon>
        <taxon>Cucurbita</taxon>
    </lineage>
</organism>
<feature type="non-terminal residue" evidence="1">
    <location>
        <position position="1"/>
    </location>
</feature>
<reference evidence="1 2" key="1">
    <citation type="journal article" date="2021" name="Hortic Res">
        <title>The domestication of Cucurbita argyrosperma as revealed by the genome of its wild relative.</title>
        <authorList>
            <person name="Barrera-Redondo J."/>
            <person name="Sanchez-de la Vega G."/>
            <person name="Aguirre-Liguori J.A."/>
            <person name="Castellanos-Morales G."/>
            <person name="Gutierrez-Guerrero Y.T."/>
            <person name="Aguirre-Dugua X."/>
            <person name="Aguirre-Planter E."/>
            <person name="Tenaillon M.I."/>
            <person name="Lira-Saade R."/>
            <person name="Eguiarte L.E."/>
        </authorList>
    </citation>
    <scope>NUCLEOTIDE SEQUENCE [LARGE SCALE GENOMIC DNA]</scope>
    <source>
        <strain evidence="1">JBR-2021</strain>
    </source>
</reference>
<proteinExistence type="predicted"/>
<name>A0AAV6M259_9ROSI</name>
<keyword evidence="2" id="KW-1185">Reference proteome</keyword>
<comment type="caution">
    <text evidence="1">The sequence shown here is derived from an EMBL/GenBank/DDBJ whole genome shotgun (WGS) entry which is preliminary data.</text>
</comment>
<sequence>MPSCLRFIGSNASYHCLRFVGALFCNWAKFWFPRPIGKGPIIRGKVGPVAATAAAAAAIQTTALDLNYEASVATIASKPLS</sequence>
<evidence type="ECO:0008006" key="3">
    <source>
        <dbReference type="Google" id="ProtNLM"/>
    </source>
</evidence>
<dbReference type="AlphaFoldDB" id="A0AAV6M259"/>
<accession>A0AAV6M259</accession>